<dbReference type="GO" id="GO:0016491">
    <property type="term" value="F:oxidoreductase activity"/>
    <property type="evidence" value="ECO:0007669"/>
    <property type="project" value="UniProtKB-KW"/>
</dbReference>
<sequence length="322" mass="35784">MELVKGILTQLFYIAVYPGLLFLASYGLFCEWFDRKLYAQMQNRQGPHWYQPVADFIKLLSKEVVVPSNVTMVKMFKVLPFVAISAIVTTALMVPFHSVESVINFQGNLIAALYLLTIPTITFFLVGWTSQSPYSAIGSMRVLTQLFAYEIPLMTAMLSPAILAGSWNIADIALFFSANPLLMFVNIIGLFVSLIALQGKLERVPFDIPHAETEIVGGVFTEYSGRLYGFIQLAIDMEMVVVAALMNSVFLGGSLGLGGIAGFVLFIVKTLAIVFVLSLIKSLMARVRIEQMINFCWKYLAPLSLLQIIISIIVRSIVWPTL</sequence>
<feature type="transmembrane region" description="Helical" evidence="5">
    <location>
        <begin position="173"/>
        <end position="197"/>
    </location>
</feature>
<feature type="transmembrane region" description="Helical" evidence="5">
    <location>
        <begin position="300"/>
        <end position="319"/>
    </location>
</feature>
<dbReference type="RefSeq" id="WP_012415296.1">
    <property type="nucleotide sequence ID" value="NC_010644.1"/>
</dbReference>
<feature type="transmembrane region" description="Helical" evidence="5">
    <location>
        <begin position="78"/>
        <end position="97"/>
    </location>
</feature>
<dbReference type="Pfam" id="PF00146">
    <property type="entry name" value="NADHdh"/>
    <property type="match status" value="1"/>
</dbReference>
<organism evidence="6 7">
    <name type="scientific">Elusimicrobium minutum (strain Pei191)</name>
    <dbReference type="NCBI Taxonomy" id="445932"/>
    <lineage>
        <taxon>Bacteria</taxon>
        <taxon>Pseudomonadati</taxon>
        <taxon>Elusimicrobiota</taxon>
        <taxon>Elusimicrobia</taxon>
        <taxon>Elusimicrobiales</taxon>
        <taxon>Elusimicrobiaceae</taxon>
        <taxon>Elusimicrobium</taxon>
    </lineage>
</organism>
<dbReference type="AlphaFoldDB" id="B2KDT5"/>
<dbReference type="EMBL" id="CP001055">
    <property type="protein sequence ID" value="ACC98681.1"/>
    <property type="molecule type" value="Genomic_DNA"/>
</dbReference>
<proteinExistence type="predicted"/>
<keyword evidence="4 5" id="KW-0472">Membrane</keyword>
<feature type="transmembrane region" description="Helical" evidence="5">
    <location>
        <begin position="257"/>
        <end position="280"/>
    </location>
</feature>
<keyword evidence="6" id="KW-0560">Oxidoreductase</keyword>
<comment type="subcellular location">
    <subcellularLocation>
        <location evidence="1">Membrane</location>
        <topology evidence="1">Multi-pass membrane protein</topology>
    </subcellularLocation>
</comment>
<keyword evidence="2 5" id="KW-0812">Transmembrane</keyword>
<dbReference type="PANTHER" id="PTHR43359">
    <property type="entry name" value="FORMATE HYDROGENLYASE SUBUNIT 4"/>
    <property type="match status" value="1"/>
</dbReference>
<keyword evidence="7" id="KW-1185">Reference proteome</keyword>
<keyword evidence="3 5" id="KW-1133">Transmembrane helix</keyword>
<name>B2KDT5_ELUMP</name>
<evidence type="ECO:0000256" key="1">
    <source>
        <dbReference type="ARBA" id="ARBA00004141"/>
    </source>
</evidence>
<reference evidence="6 7" key="1">
    <citation type="journal article" date="2009" name="Appl. Environ. Microbiol.">
        <title>Genomic analysis of 'Elusimicrobium minutum,' the first cultivated representative of the phylum 'Elusimicrobia' (formerly termite group 1).</title>
        <authorList>
            <person name="Herlemann D.P.R."/>
            <person name="Geissinger O."/>
            <person name="Ikeda-Ohtsubo W."/>
            <person name="Kunin V."/>
            <person name="Sun H."/>
            <person name="Lapidus A."/>
            <person name="Hugenholtz P."/>
            <person name="Brune A."/>
        </authorList>
    </citation>
    <scope>NUCLEOTIDE SEQUENCE [LARGE SCALE GENOMIC DNA]</scope>
    <source>
        <strain evidence="6 7">Pei191</strain>
    </source>
</reference>
<dbReference type="KEGG" id="emi:Emin_1129"/>
<dbReference type="InterPro" id="IPR052561">
    <property type="entry name" value="ComplexI_Subunit1"/>
</dbReference>
<evidence type="ECO:0000313" key="7">
    <source>
        <dbReference type="Proteomes" id="UP000001029"/>
    </source>
</evidence>
<gene>
    <name evidence="6" type="ordered locus">Emin_1129</name>
</gene>
<dbReference type="GO" id="GO:0005886">
    <property type="term" value="C:plasma membrane"/>
    <property type="evidence" value="ECO:0007669"/>
    <property type="project" value="TreeGrafter"/>
</dbReference>
<feature type="transmembrane region" description="Helical" evidence="5">
    <location>
        <begin position="12"/>
        <end position="33"/>
    </location>
</feature>
<dbReference type="EC" id="1.6.99.5" evidence="6"/>
<dbReference type="STRING" id="445932.Emin_1129"/>
<feature type="transmembrane region" description="Helical" evidence="5">
    <location>
        <begin position="146"/>
        <end position="167"/>
    </location>
</feature>
<dbReference type="Proteomes" id="UP000001029">
    <property type="component" value="Chromosome"/>
</dbReference>
<evidence type="ECO:0000256" key="2">
    <source>
        <dbReference type="ARBA" id="ARBA00022692"/>
    </source>
</evidence>
<dbReference type="PANTHER" id="PTHR43359:SF1">
    <property type="entry name" value="FORMATE HYDROGENLYASE SUBUNIT 4-RELATED"/>
    <property type="match status" value="1"/>
</dbReference>
<feature type="transmembrane region" description="Helical" evidence="5">
    <location>
        <begin position="109"/>
        <end position="126"/>
    </location>
</feature>
<evidence type="ECO:0000256" key="4">
    <source>
        <dbReference type="ARBA" id="ARBA00023136"/>
    </source>
</evidence>
<evidence type="ECO:0000256" key="5">
    <source>
        <dbReference type="SAM" id="Phobius"/>
    </source>
</evidence>
<accession>B2KDT5</accession>
<evidence type="ECO:0000256" key="3">
    <source>
        <dbReference type="ARBA" id="ARBA00022989"/>
    </source>
</evidence>
<dbReference type="HOGENOM" id="CLU_015134_0_1_0"/>
<protein>
    <submittedName>
        <fullName evidence="6">Ech hydrogenase putative subunit B</fullName>
        <ecNumber evidence="6">1.6.99.5</ecNumber>
    </submittedName>
</protein>
<dbReference type="InterPro" id="IPR001694">
    <property type="entry name" value="NADH_UbQ_OxRdtase_su1/FPO"/>
</dbReference>
<dbReference type="OrthoDB" id="9803734at2"/>
<evidence type="ECO:0000313" key="6">
    <source>
        <dbReference type="EMBL" id="ACC98681.1"/>
    </source>
</evidence>